<dbReference type="PANTHER" id="PTHR16209:SF6">
    <property type="entry name" value="VESICULAR, OVEREXPRESSED IN CANCER, PROSURVIVAL PROTEIN 1"/>
    <property type="match status" value="1"/>
</dbReference>
<reference evidence="5" key="1">
    <citation type="journal article" date="2017" name="bioRxiv">
        <title>Comparative analysis of the genomes of Stylophora pistillata and Acropora digitifera provides evidence for extensive differences between species of corals.</title>
        <authorList>
            <person name="Voolstra C.R."/>
            <person name="Li Y."/>
            <person name="Liew Y.J."/>
            <person name="Baumgarten S."/>
            <person name="Zoccola D."/>
            <person name="Flot J.-F."/>
            <person name="Tambutte S."/>
            <person name="Allemand D."/>
            <person name="Aranda M."/>
        </authorList>
    </citation>
    <scope>NUCLEOTIDE SEQUENCE [LARGE SCALE GENOMIC DNA]</scope>
</reference>
<accession>A0A2B4RNC4</accession>
<evidence type="ECO:0000313" key="5">
    <source>
        <dbReference type="Proteomes" id="UP000225706"/>
    </source>
</evidence>
<dbReference type="InterPro" id="IPR021684">
    <property type="entry name" value="WBP1-like"/>
</dbReference>
<dbReference type="STRING" id="50429.A0A2B4RNC4"/>
<keyword evidence="2" id="KW-1133">Transmembrane helix</keyword>
<dbReference type="Proteomes" id="UP000225706">
    <property type="component" value="Unassembled WGS sequence"/>
</dbReference>
<keyword evidence="2" id="KW-0812">Transmembrane</keyword>
<feature type="chain" id="PRO_5013264898" evidence="3">
    <location>
        <begin position="25"/>
        <end position="193"/>
    </location>
</feature>
<feature type="compositionally biased region" description="Acidic residues" evidence="1">
    <location>
        <begin position="184"/>
        <end position="193"/>
    </location>
</feature>
<feature type="transmembrane region" description="Helical" evidence="2">
    <location>
        <begin position="59"/>
        <end position="77"/>
    </location>
</feature>
<dbReference type="EMBL" id="LSMT01000418">
    <property type="protein sequence ID" value="PFX18299.1"/>
    <property type="molecule type" value="Genomic_DNA"/>
</dbReference>
<dbReference type="PANTHER" id="PTHR16209">
    <property type="entry name" value="VESICULAR, OVEREXPRESSED IN CANCER, PROSURVIVAL PROTEIN 1"/>
    <property type="match status" value="1"/>
</dbReference>
<feature type="signal peptide" evidence="3">
    <location>
        <begin position="1"/>
        <end position="24"/>
    </location>
</feature>
<dbReference type="AlphaFoldDB" id="A0A2B4RNC4"/>
<keyword evidence="5" id="KW-1185">Reference proteome</keyword>
<keyword evidence="3" id="KW-0732">Signal</keyword>
<evidence type="ECO:0000256" key="3">
    <source>
        <dbReference type="SAM" id="SignalP"/>
    </source>
</evidence>
<feature type="region of interest" description="Disordered" evidence="1">
    <location>
        <begin position="131"/>
        <end position="193"/>
    </location>
</feature>
<name>A0A2B4RNC4_STYPI</name>
<protein>
    <submittedName>
        <fullName evidence="4">WW domain binding protein 1-like</fullName>
    </submittedName>
</protein>
<organism evidence="4 5">
    <name type="scientific">Stylophora pistillata</name>
    <name type="common">Smooth cauliflower coral</name>
    <dbReference type="NCBI Taxonomy" id="50429"/>
    <lineage>
        <taxon>Eukaryota</taxon>
        <taxon>Metazoa</taxon>
        <taxon>Cnidaria</taxon>
        <taxon>Anthozoa</taxon>
        <taxon>Hexacorallia</taxon>
        <taxon>Scleractinia</taxon>
        <taxon>Astrocoeniina</taxon>
        <taxon>Pocilloporidae</taxon>
        <taxon>Stylophora</taxon>
    </lineage>
</organism>
<gene>
    <name evidence="4" type="primary">WBP1L</name>
    <name evidence="4" type="ORF">AWC38_SpisGene17339</name>
</gene>
<comment type="caution">
    <text evidence="4">The sequence shown here is derived from an EMBL/GenBank/DDBJ whole genome shotgun (WGS) entry which is preliminary data.</text>
</comment>
<dbReference type="Pfam" id="PF11669">
    <property type="entry name" value="WBP-1"/>
    <property type="match status" value="1"/>
</dbReference>
<sequence>MDSLPSRLFCLFATANLWIGEALAKEYCGSHEGKEYFCDEGQCCGDFDCCNYFKYYKAWWFWLVWAVISILGCCCAYQRRRHYGWHGHIRNFIYPLAPARTEDQPLTPYEEFFSYPKYNLPSYAEVEAMGSLGPPSDVENAPPPYADPLANENLEDDADNFQNGEIFLQSEGDHESSTPLIPPDTEEQTSENS</sequence>
<evidence type="ECO:0000256" key="2">
    <source>
        <dbReference type="SAM" id="Phobius"/>
    </source>
</evidence>
<dbReference type="OrthoDB" id="10070083at2759"/>
<keyword evidence="2" id="KW-0472">Membrane</keyword>
<evidence type="ECO:0000313" key="4">
    <source>
        <dbReference type="EMBL" id="PFX18299.1"/>
    </source>
</evidence>
<proteinExistence type="predicted"/>
<dbReference type="InterPro" id="IPR051994">
    <property type="entry name" value="WW_domain-binding"/>
</dbReference>
<evidence type="ECO:0000256" key="1">
    <source>
        <dbReference type="SAM" id="MobiDB-lite"/>
    </source>
</evidence>